<gene>
    <name evidence="2" type="ORF">GIB67_042119</name>
</gene>
<dbReference type="Proteomes" id="UP000541444">
    <property type="component" value="Unassembled WGS sequence"/>
</dbReference>
<dbReference type="EMBL" id="JACGCM010000677">
    <property type="protein sequence ID" value="KAF6168812.1"/>
    <property type="molecule type" value="Genomic_DNA"/>
</dbReference>
<dbReference type="AlphaFoldDB" id="A0A7J7NPD2"/>
<proteinExistence type="predicted"/>
<evidence type="ECO:0000256" key="1">
    <source>
        <dbReference type="SAM" id="MobiDB-lite"/>
    </source>
</evidence>
<evidence type="ECO:0000313" key="2">
    <source>
        <dbReference type="EMBL" id="KAF6168812.1"/>
    </source>
</evidence>
<reference evidence="2 3" key="1">
    <citation type="journal article" date="2020" name="IScience">
        <title>Genome Sequencing of the Endangered Kingdonia uniflora (Circaeasteraceae, Ranunculales) Reveals Potential Mechanisms of Evolutionary Specialization.</title>
        <authorList>
            <person name="Sun Y."/>
            <person name="Deng T."/>
            <person name="Zhang A."/>
            <person name="Moore M.J."/>
            <person name="Landis J.B."/>
            <person name="Lin N."/>
            <person name="Zhang H."/>
            <person name="Zhang X."/>
            <person name="Huang J."/>
            <person name="Zhang X."/>
            <person name="Sun H."/>
            <person name="Wang H."/>
        </authorList>
    </citation>
    <scope>NUCLEOTIDE SEQUENCE [LARGE SCALE GENOMIC DNA]</scope>
    <source>
        <strain evidence="2">TB1705</strain>
        <tissue evidence="2">Leaf</tissue>
    </source>
</reference>
<comment type="caution">
    <text evidence="2">The sequence shown here is derived from an EMBL/GenBank/DDBJ whole genome shotgun (WGS) entry which is preliminary data.</text>
</comment>
<protein>
    <submittedName>
        <fullName evidence="2">Uncharacterized protein</fullName>
    </submittedName>
</protein>
<name>A0A7J7NPD2_9MAGN</name>
<keyword evidence="3" id="KW-1185">Reference proteome</keyword>
<evidence type="ECO:0000313" key="3">
    <source>
        <dbReference type="Proteomes" id="UP000541444"/>
    </source>
</evidence>
<organism evidence="2 3">
    <name type="scientific">Kingdonia uniflora</name>
    <dbReference type="NCBI Taxonomy" id="39325"/>
    <lineage>
        <taxon>Eukaryota</taxon>
        <taxon>Viridiplantae</taxon>
        <taxon>Streptophyta</taxon>
        <taxon>Embryophyta</taxon>
        <taxon>Tracheophyta</taxon>
        <taxon>Spermatophyta</taxon>
        <taxon>Magnoliopsida</taxon>
        <taxon>Ranunculales</taxon>
        <taxon>Circaeasteraceae</taxon>
        <taxon>Kingdonia</taxon>
    </lineage>
</organism>
<sequence length="89" mass="10095">MRQLALVESVRDARRLQELTDELATSHRHIDIIDDQLYVHDLQLRRGRDVQVVSLSSRGGARMKQHRYGPQTRGGGTRSRGRGTGDDSE</sequence>
<feature type="region of interest" description="Disordered" evidence="1">
    <location>
        <begin position="55"/>
        <end position="89"/>
    </location>
</feature>
<accession>A0A7J7NPD2</accession>